<organism evidence="3 4">
    <name type="scientific">Corynebacterium mendelii</name>
    <dbReference type="NCBI Taxonomy" id="2765362"/>
    <lineage>
        <taxon>Bacteria</taxon>
        <taxon>Bacillati</taxon>
        <taxon>Actinomycetota</taxon>
        <taxon>Actinomycetes</taxon>
        <taxon>Mycobacteriales</taxon>
        <taxon>Corynebacteriaceae</taxon>
        <taxon>Corynebacterium</taxon>
    </lineage>
</organism>
<gene>
    <name evidence="3" type="ORF">JZY06_10920</name>
</gene>
<keyword evidence="2" id="KW-0732">Signal</keyword>
<comment type="caution">
    <text evidence="3">The sequence shown here is derived from an EMBL/GenBank/DDBJ whole genome shotgun (WGS) entry which is preliminary data.</text>
</comment>
<feature type="chain" id="PRO_5036792887" description="Lipoprotein" evidence="2">
    <location>
        <begin position="21"/>
        <end position="268"/>
    </location>
</feature>
<accession>A0A939E188</accession>
<feature type="region of interest" description="Disordered" evidence="1">
    <location>
        <begin position="42"/>
        <end position="82"/>
    </location>
</feature>
<dbReference type="Proteomes" id="UP000664332">
    <property type="component" value="Unassembled WGS sequence"/>
</dbReference>
<evidence type="ECO:0000256" key="1">
    <source>
        <dbReference type="SAM" id="MobiDB-lite"/>
    </source>
</evidence>
<dbReference type="AlphaFoldDB" id="A0A939E188"/>
<evidence type="ECO:0000313" key="4">
    <source>
        <dbReference type="Proteomes" id="UP000664332"/>
    </source>
</evidence>
<proteinExistence type="predicted"/>
<dbReference type="RefSeq" id="WP_207279591.1">
    <property type="nucleotide sequence ID" value="NZ_JAFLEQ010000017.1"/>
</dbReference>
<sequence length="268" mass="27776">MTRRVLLSLPFIAACATALAACGLPGTGPDPQPTVVTVTATAPAPAHGTGSPAPAPSAGAGSPHAPATAARKTGVAPTTATDGNNLRQLYESLLGNPTSIPFTPPDDQPLVRNGEYEYALADVDGDGLLDMMVRIGVYDTDSNWNEVPYATVVLGTSTADTIDTATGLILAGMGDVGSFQASAMIPQPGHTGVVELQYSGTLPDFSITEFSLDATRTLVKEREYSVTVTDNRWGLPEIPGYCVPAWLPASDQSQVAAMAPSPCMTWDN</sequence>
<reference evidence="3" key="1">
    <citation type="submission" date="2021-03" db="EMBL/GenBank/DDBJ databases">
        <authorList>
            <person name="Sun Q."/>
        </authorList>
    </citation>
    <scope>NUCLEOTIDE SEQUENCE</scope>
    <source>
        <strain evidence="3">CCM 8862</strain>
    </source>
</reference>
<dbReference type="PROSITE" id="PS51257">
    <property type="entry name" value="PROKAR_LIPOPROTEIN"/>
    <property type="match status" value="1"/>
</dbReference>
<name>A0A939E188_9CORY</name>
<dbReference type="SUPFAM" id="SSF69318">
    <property type="entry name" value="Integrin alpha N-terminal domain"/>
    <property type="match status" value="1"/>
</dbReference>
<feature type="signal peptide" evidence="2">
    <location>
        <begin position="1"/>
        <end position="20"/>
    </location>
</feature>
<evidence type="ECO:0008006" key="5">
    <source>
        <dbReference type="Google" id="ProtNLM"/>
    </source>
</evidence>
<keyword evidence="4" id="KW-1185">Reference proteome</keyword>
<protein>
    <recommendedName>
        <fullName evidence="5">Lipoprotein</fullName>
    </recommendedName>
</protein>
<feature type="compositionally biased region" description="Low complexity" evidence="1">
    <location>
        <begin position="42"/>
        <end position="70"/>
    </location>
</feature>
<dbReference type="InterPro" id="IPR028994">
    <property type="entry name" value="Integrin_alpha_N"/>
</dbReference>
<evidence type="ECO:0000313" key="3">
    <source>
        <dbReference type="EMBL" id="MBN9645115.1"/>
    </source>
</evidence>
<dbReference type="EMBL" id="JAFLEQ010000017">
    <property type="protein sequence ID" value="MBN9645115.1"/>
    <property type="molecule type" value="Genomic_DNA"/>
</dbReference>
<evidence type="ECO:0000256" key="2">
    <source>
        <dbReference type="SAM" id="SignalP"/>
    </source>
</evidence>